<name>A0A7R9LWR6_9ACAR</name>
<dbReference type="Proteomes" id="UP000728032">
    <property type="component" value="Unassembled WGS sequence"/>
</dbReference>
<dbReference type="AlphaFoldDB" id="A0A7R9LWR6"/>
<dbReference type="InterPro" id="IPR001810">
    <property type="entry name" value="F-box_dom"/>
</dbReference>
<dbReference type="InterPro" id="IPR036047">
    <property type="entry name" value="F-box-like_dom_sf"/>
</dbReference>
<dbReference type="SUPFAM" id="SSF81383">
    <property type="entry name" value="F-box domain"/>
    <property type="match status" value="1"/>
</dbReference>
<dbReference type="EMBL" id="CAJPVJ010003520">
    <property type="protein sequence ID" value="CAG2167668.1"/>
    <property type="molecule type" value="Genomic_DNA"/>
</dbReference>
<organism evidence="2">
    <name type="scientific">Oppiella nova</name>
    <dbReference type="NCBI Taxonomy" id="334625"/>
    <lineage>
        <taxon>Eukaryota</taxon>
        <taxon>Metazoa</taxon>
        <taxon>Ecdysozoa</taxon>
        <taxon>Arthropoda</taxon>
        <taxon>Chelicerata</taxon>
        <taxon>Arachnida</taxon>
        <taxon>Acari</taxon>
        <taxon>Acariformes</taxon>
        <taxon>Sarcoptiformes</taxon>
        <taxon>Oribatida</taxon>
        <taxon>Brachypylina</taxon>
        <taxon>Oppioidea</taxon>
        <taxon>Oppiidae</taxon>
        <taxon>Oppiella</taxon>
    </lineage>
</organism>
<dbReference type="CDD" id="cd22104">
    <property type="entry name" value="F-box_FBXO33"/>
    <property type="match status" value="1"/>
</dbReference>
<reference evidence="2" key="1">
    <citation type="submission" date="2020-11" db="EMBL/GenBank/DDBJ databases">
        <authorList>
            <person name="Tran Van P."/>
        </authorList>
    </citation>
    <scope>NUCLEOTIDE SEQUENCE</scope>
</reference>
<dbReference type="PROSITE" id="PS50181">
    <property type="entry name" value="FBOX"/>
    <property type="match status" value="1"/>
</dbReference>
<proteinExistence type="predicted"/>
<dbReference type="GO" id="GO:0031398">
    <property type="term" value="P:positive regulation of protein ubiquitination"/>
    <property type="evidence" value="ECO:0007669"/>
    <property type="project" value="TreeGrafter"/>
</dbReference>
<dbReference type="PANTHER" id="PTHR20933">
    <property type="entry name" value="F-BOX ONLY PROTEIN 33"/>
    <property type="match status" value="1"/>
</dbReference>
<dbReference type="Gene3D" id="1.20.1280.50">
    <property type="match status" value="1"/>
</dbReference>
<dbReference type="OrthoDB" id="8757000at2759"/>
<gene>
    <name evidence="2" type="ORF">ONB1V03_LOCUS7165</name>
</gene>
<evidence type="ECO:0000259" key="1">
    <source>
        <dbReference type="PROSITE" id="PS50181"/>
    </source>
</evidence>
<feature type="domain" description="F-box" evidence="1">
    <location>
        <begin position="2"/>
        <end position="48"/>
    </location>
</feature>
<evidence type="ECO:0000313" key="2">
    <source>
        <dbReference type="EMBL" id="CAD7649213.1"/>
    </source>
</evidence>
<dbReference type="SMART" id="SM00256">
    <property type="entry name" value="FBOX"/>
    <property type="match status" value="1"/>
</dbReference>
<protein>
    <recommendedName>
        <fullName evidence="1">F-box domain-containing protein</fullName>
    </recommendedName>
</protein>
<keyword evidence="3" id="KW-1185">Reference proteome</keyword>
<dbReference type="Pfam" id="PF12937">
    <property type="entry name" value="F-box-like"/>
    <property type="match status" value="1"/>
</dbReference>
<evidence type="ECO:0000313" key="3">
    <source>
        <dbReference type="Proteomes" id="UP000728032"/>
    </source>
</evidence>
<dbReference type="PANTHER" id="PTHR20933:SF3">
    <property type="entry name" value="F-BOX ONLY PROTEIN 33"/>
    <property type="match status" value="1"/>
</dbReference>
<accession>A0A7R9LWR6</accession>
<dbReference type="InterPro" id="IPR032675">
    <property type="entry name" value="LRR_dom_sf"/>
</dbReference>
<dbReference type="EMBL" id="OC918345">
    <property type="protein sequence ID" value="CAD7649213.1"/>
    <property type="molecule type" value="Genomic_DNA"/>
</dbReference>
<dbReference type="Gene3D" id="3.80.10.10">
    <property type="entry name" value="Ribonuclease Inhibitor"/>
    <property type="match status" value="1"/>
</dbReference>
<sequence length="532" mass="60330">MAFVCNYLPSVIVFNILSYLSPSDRLRASATCRTWRQCLFTPSQWPHKTLVVDLCRTSGDHLRRNKHSSHDSTPALKCFLRKCCRFLQDVVITFDPNSTVSLDHLRDVLDIMLSNDTNSNQNINNSPINDNQWLHNSRCLRRLTLDPIDVSKGVEDVTNENSARLYQRWQQLVQRLDQLLTLCGPLDHISFGCLQPVLNHSNRLLSTLAKHHSSSLKCLHLSSVKTDPDFYPVLDLSVQLLEPFASLRVVSIDFDSVNDRMLRLMAGKATIDTFVVNVHGIDDEHEGLSKSSWDLLAKSNPNLKVTLNLIHTDDSMTVLRDSLLDTDMPLAHFRAYFVGPFGDSDDSICHLVNLVANRHSKTLLSVTLVNALKGTTLEASPVFAELQENPLVMLAWRCKRLHSLTIIGYEVCDADLIAITRLRGSSLQHFSFPLCCISLLHSPIAEDEGYYDDYFDRRLTYFLDDAPQHLQTKVIEDIAQPLDRKWTPMTYEQLPSAVINGFNSMQTTYLSTILRDQTICGESHRCNQSTTN</sequence>